<accession>A0ABS5XLM3</accession>
<dbReference type="InterPro" id="IPR025641">
    <property type="entry name" value="DUF4340"/>
</dbReference>
<sequence length="329" mass="35982">MGRKGLIILTLLVLGLGAAYYFQHEATRPQPARVSRELLLPALQGKLADVTAVEVAIPELPSIRLQRAGDGWVVPAKADYPVAGHLLSTLLLGLSEANKVEAKTASPQLHGRVGLADKGSADERGARIKLERGTEPPLELLVGNPSKQGSGQLVRLYGDDQVWLIDQSLKLPTSELGWLDRRVTNVPFATIQQVDVRYPNGSRLTVFRDAADQPNLKLKQLPKGRSLAYEAAANGMATLFADLLFADTAPLAQVQFKGKPLLEFSVQTFDAGALSGVVYLQGEQHWLVLKDKHKLSDELVPGKTDWAYRIEPFQYQALAKKLEDVLAKK</sequence>
<dbReference type="Proteomes" id="UP001519667">
    <property type="component" value="Unassembled WGS sequence"/>
</dbReference>
<gene>
    <name evidence="2" type="ORF">J7302_20995</name>
</gene>
<dbReference type="RefSeq" id="WP_215379130.1">
    <property type="nucleotide sequence ID" value="NZ_JAGTIS010000014.1"/>
</dbReference>
<evidence type="ECO:0000313" key="2">
    <source>
        <dbReference type="EMBL" id="MBT8768592.1"/>
    </source>
</evidence>
<evidence type="ECO:0000259" key="1">
    <source>
        <dbReference type="Pfam" id="PF14238"/>
    </source>
</evidence>
<evidence type="ECO:0000313" key="3">
    <source>
        <dbReference type="Proteomes" id="UP001519667"/>
    </source>
</evidence>
<feature type="domain" description="DUF4340" evidence="1">
    <location>
        <begin position="72"/>
        <end position="249"/>
    </location>
</feature>
<proteinExistence type="predicted"/>
<comment type="caution">
    <text evidence="2">The sequence shown here is derived from an EMBL/GenBank/DDBJ whole genome shotgun (WGS) entry which is preliminary data.</text>
</comment>
<protein>
    <submittedName>
        <fullName evidence="2">DUF4340 domain-containing protein</fullName>
    </submittedName>
</protein>
<reference evidence="2 3" key="1">
    <citation type="submission" date="2021-04" db="EMBL/GenBank/DDBJ databases">
        <title>Pseudomonas boanensis sp. nov., a bacterium isolated from river water used for household purposes in Boane District, Mozambique.</title>
        <authorList>
            <person name="Nicklasson M."/>
            <person name="Martin-Rodriguez A.J."/>
            <person name="Thorell K."/>
            <person name="Neves L."/>
            <person name="Mussagy A."/>
            <person name="Rydberg H.A."/>
            <person name="Hernroth B."/>
            <person name="Svensson-Stadler L."/>
            <person name="Sjoling A."/>
        </authorList>
    </citation>
    <scope>NUCLEOTIDE SEQUENCE [LARGE SCALE GENOMIC DNA]</scope>
    <source>
        <strain evidence="2 3">DB1</strain>
    </source>
</reference>
<dbReference type="Pfam" id="PF14238">
    <property type="entry name" value="DUF4340"/>
    <property type="match status" value="1"/>
</dbReference>
<name>A0ABS5XLM3_9GAMM</name>
<keyword evidence="3" id="KW-1185">Reference proteome</keyword>
<dbReference type="EMBL" id="JAGTIS010000014">
    <property type="protein sequence ID" value="MBT8768592.1"/>
    <property type="molecule type" value="Genomic_DNA"/>
</dbReference>
<organism evidence="2 3">
    <name type="scientific">Metapseudomonas boanensis</name>
    <dbReference type="NCBI Taxonomy" id="2822138"/>
    <lineage>
        <taxon>Bacteria</taxon>
        <taxon>Pseudomonadati</taxon>
        <taxon>Pseudomonadota</taxon>
        <taxon>Gammaproteobacteria</taxon>
        <taxon>Pseudomonadales</taxon>
        <taxon>Pseudomonadaceae</taxon>
        <taxon>Metapseudomonas</taxon>
    </lineage>
</organism>